<evidence type="ECO:0000313" key="7">
    <source>
        <dbReference type="Proteomes" id="UP000031516"/>
    </source>
</evidence>
<evidence type="ECO:0000256" key="5">
    <source>
        <dbReference type="SAM" id="Phobius"/>
    </source>
</evidence>
<accession>A0A0A8L9V4</accession>
<dbReference type="GO" id="GO:0016020">
    <property type="term" value="C:membrane"/>
    <property type="evidence" value="ECO:0007669"/>
    <property type="project" value="UniProtKB-SubCell"/>
</dbReference>
<comment type="subcellular location">
    <subcellularLocation>
        <location evidence="1">Membrane</location>
        <topology evidence="1">Multi-pass membrane protein</topology>
    </subcellularLocation>
</comment>
<dbReference type="GO" id="GO:0015179">
    <property type="term" value="F:L-amino acid transmembrane transporter activity"/>
    <property type="evidence" value="ECO:0007669"/>
    <property type="project" value="TreeGrafter"/>
</dbReference>
<dbReference type="EMBL" id="CCBQ010000045">
    <property type="protein sequence ID" value="CDO95679.1"/>
    <property type="molecule type" value="Genomic_DNA"/>
</dbReference>
<feature type="transmembrane region" description="Helical" evidence="5">
    <location>
        <begin position="189"/>
        <end position="214"/>
    </location>
</feature>
<feature type="transmembrane region" description="Helical" evidence="5">
    <location>
        <begin position="165"/>
        <end position="183"/>
    </location>
</feature>
<evidence type="ECO:0000256" key="3">
    <source>
        <dbReference type="ARBA" id="ARBA00022989"/>
    </source>
</evidence>
<keyword evidence="3 5" id="KW-1133">Transmembrane helix</keyword>
<protein>
    <submittedName>
        <fullName evidence="6">WGS project CCBQ000000000 data, contig 00015</fullName>
    </submittedName>
</protein>
<dbReference type="Gene3D" id="1.20.1740.10">
    <property type="entry name" value="Amino acid/polyamine transporter I"/>
    <property type="match status" value="1"/>
</dbReference>
<dbReference type="PIRSF" id="PIRSF006060">
    <property type="entry name" value="AA_transporter"/>
    <property type="match status" value="1"/>
</dbReference>
<dbReference type="InterPro" id="IPR050598">
    <property type="entry name" value="AminoAcid_Transporter"/>
</dbReference>
<proteinExistence type="predicted"/>
<gene>
    <name evidence="6" type="ORF">KLDO_g3911</name>
</gene>
<feature type="transmembrane region" description="Helical" evidence="5">
    <location>
        <begin position="405"/>
        <end position="424"/>
    </location>
</feature>
<evidence type="ECO:0000256" key="4">
    <source>
        <dbReference type="ARBA" id="ARBA00023136"/>
    </source>
</evidence>
<keyword evidence="2 5" id="KW-0812">Transmembrane</keyword>
<dbReference type="OrthoDB" id="5982228at2759"/>
<feature type="transmembrane region" description="Helical" evidence="5">
    <location>
        <begin position="271"/>
        <end position="296"/>
    </location>
</feature>
<sequence length="518" mass="58353">MSSPDVSHWDTASIDEPIQDLFLVDNEYLNHPHQNKLDTFHTISLIVNRIIGTGIFSTPALIFTLSQKSIGISLILWILGGISTFAGLSVYLEFGLKIPKSGGEKNYLSRTLPRPRHLIECIYAFAIVLLGFSSGNSYAFGKYIIYVLGLNSKLSEEVNDKASRYIGSLVVISCTLWHIFFPVGARRVILYLGFVKVLILGAIVLLGSIAVFLPDVIEPHWDNFHNSFSNGSQPIDWYSISVALLQVIYSFKGWENANYVLEELEDPCKTLMVAAPVSVGLTTFLYIAIVLSYYIVIPKEEISDTGILISGVFFEKIFNRYSRSLAIQIVSRVLPFCITLSNYGNVMAVSFSNARVNQELAKEGIFFFTHIFSKLNYALFLHCFVTIVVLLAPPNGNVYQLIVDLYAYPSGWFNLIIGIGLLYFHWTNDDGWNDIYTPWTSWYVFTVIFVVSNLFLAVVPFVPPNGSVENDGYPYWVFPVTGLAIMAVGAIYWYFVVRKNYSKYHSPRLDSEQNGIDD</sequence>
<dbReference type="AlphaFoldDB" id="A0A0A8L9V4"/>
<feature type="transmembrane region" description="Helical" evidence="5">
    <location>
        <begin position="473"/>
        <end position="495"/>
    </location>
</feature>
<keyword evidence="4 5" id="KW-0472">Membrane</keyword>
<organism evidence="6 7">
    <name type="scientific">Kluyveromyces dobzhanskii CBS 2104</name>
    <dbReference type="NCBI Taxonomy" id="1427455"/>
    <lineage>
        <taxon>Eukaryota</taxon>
        <taxon>Fungi</taxon>
        <taxon>Dikarya</taxon>
        <taxon>Ascomycota</taxon>
        <taxon>Saccharomycotina</taxon>
        <taxon>Saccharomycetes</taxon>
        <taxon>Saccharomycetales</taxon>
        <taxon>Saccharomycetaceae</taxon>
        <taxon>Kluyveromyces</taxon>
    </lineage>
</organism>
<dbReference type="Pfam" id="PF13520">
    <property type="entry name" value="AA_permease_2"/>
    <property type="match status" value="1"/>
</dbReference>
<evidence type="ECO:0000256" key="2">
    <source>
        <dbReference type="ARBA" id="ARBA00022692"/>
    </source>
</evidence>
<name>A0A0A8L9V4_9SACH</name>
<feature type="transmembrane region" description="Helical" evidence="5">
    <location>
        <begin position="122"/>
        <end position="145"/>
    </location>
</feature>
<dbReference type="PANTHER" id="PTHR11785:SF382">
    <property type="entry name" value="LOW-AFFINITY METHIONINE PERMEASE"/>
    <property type="match status" value="1"/>
</dbReference>
<comment type="caution">
    <text evidence="6">The sequence shown here is derived from an EMBL/GenBank/DDBJ whole genome shotgun (WGS) entry which is preliminary data.</text>
</comment>
<dbReference type="Proteomes" id="UP000031516">
    <property type="component" value="Unassembled WGS sequence"/>
</dbReference>
<reference evidence="6 7" key="1">
    <citation type="submission" date="2014-03" db="EMBL/GenBank/DDBJ databases">
        <title>The genome of Kluyveromyces dobzhanskii.</title>
        <authorList>
            <person name="Nystedt B."/>
            <person name="Astrom S."/>
        </authorList>
    </citation>
    <scope>NUCLEOTIDE SEQUENCE [LARGE SCALE GENOMIC DNA]</scope>
    <source>
        <strain evidence="6 7">CBS 2104</strain>
    </source>
</reference>
<feature type="transmembrane region" description="Helical" evidence="5">
    <location>
        <begin position="436"/>
        <end position="461"/>
    </location>
</feature>
<feature type="transmembrane region" description="Helical" evidence="5">
    <location>
        <begin position="72"/>
        <end position="92"/>
    </location>
</feature>
<dbReference type="PANTHER" id="PTHR11785">
    <property type="entry name" value="AMINO ACID TRANSPORTER"/>
    <property type="match status" value="1"/>
</dbReference>
<keyword evidence="7" id="KW-1185">Reference proteome</keyword>
<feature type="transmembrane region" description="Helical" evidence="5">
    <location>
        <begin position="375"/>
        <end position="393"/>
    </location>
</feature>
<dbReference type="InterPro" id="IPR002293">
    <property type="entry name" value="AA/rel_permease1"/>
</dbReference>
<feature type="transmembrane region" description="Helical" evidence="5">
    <location>
        <begin position="46"/>
        <end position="65"/>
    </location>
</feature>
<evidence type="ECO:0000256" key="1">
    <source>
        <dbReference type="ARBA" id="ARBA00004141"/>
    </source>
</evidence>
<evidence type="ECO:0000313" key="6">
    <source>
        <dbReference type="EMBL" id="CDO95679.1"/>
    </source>
</evidence>